<evidence type="ECO:0000313" key="1">
    <source>
        <dbReference type="EMBL" id="MDT0543021.1"/>
    </source>
</evidence>
<dbReference type="RefSeq" id="WP_311723397.1">
    <property type="nucleotide sequence ID" value="NZ_JAVRFD010000004.1"/>
</dbReference>
<organism evidence="1 2">
    <name type="scientific">Streptomyces lonegramiae</name>
    <dbReference type="NCBI Taxonomy" id="3075524"/>
    <lineage>
        <taxon>Bacteria</taxon>
        <taxon>Bacillati</taxon>
        <taxon>Actinomycetota</taxon>
        <taxon>Actinomycetes</taxon>
        <taxon>Kitasatosporales</taxon>
        <taxon>Streptomycetaceae</taxon>
        <taxon>Streptomyces</taxon>
    </lineage>
</organism>
<reference evidence="1" key="1">
    <citation type="submission" date="2024-05" db="EMBL/GenBank/DDBJ databases">
        <title>30 novel species of actinomycetes from the DSMZ collection.</title>
        <authorList>
            <person name="Nouioui I."/>
        </authorList>
    </citation>
    <scope>NUCLEOTIDE SEQUENCE</scope>
    <source>
        <strain evidence="1">DSM 41529</strain>
    </source>
</reference>
<keyword evidence="2" id="KW-1185">Reference proteome</keyword>
<evidence type="ECO:0000313" key="2">
    <source>
        <dbReference type="Proteomes" id="UP001180754"/>
    </source>
</evidence>
<dbReference type="Proteomes" id="UP001180754">
    <property type="component" value="Unassembled WGS sequence"/>
</dbReference>
<evidence type="ECO:0008006" key="3">
    <source>
        <dbReference type="Google" id="ProtNLM"/>
    </source>
</evidence>
<proteinExistence type="predicted"/>
<accession>A0ABU2XAS8</accession>
<dbReference type="EMBL" id="JAVRFD010000004">
    <property type="protein sequence ID" value="MDT0543021.1"/>
    <property type="molecule type" value="Genomic_DNA"/>
</dbReference>
<name>A0ABU2XAS8_9ACTN</name>
<protein>
    <recommendedName>
        <fullName evidence="3">SUKH-4 immunity protein of toxin-antitoxin system</fullName>
    </recommendedName>
</protein>
<sequence>MSDTYSPIPELNLLKEFDDQCADFYSPGFELREYNNDSSWLESENPEFDDRVIPFAKATTSGSFYALWRCDDRADLATLPVLFFGDEGDLYVAAHDLRDLFWELLDEEFGGPPPTRQTYVDTRQAYLMWLKRHFGPAHPTYDRSPMEEHGRRFADWLLSVEEEDAADVVIENLEPIRGAAERPL</sequence>
<gene>
    <name evidence="1" type="ORF">RND15_09835</name>
</gene>
<comment type="caution">
    <text evidence="1">The sequence shown here is derived from an EMBL/GenBank/DDBJ whole genome shotgun (WGS) entry which is preliminary data.</text>
</comment>